<dbReference type="InterPro" id="IPR043129">
    <property type="entry name" value="ATPase_NBD"/>
</dbReference>
<name>A0ABS9H953_9ACTN</name>
<dbReference type="Proteomes" id="UP001201161">
    <property type="component" value="Unassembled WGS sequence"/>
</dbReference>
<dbReference type="InterPro" id="IPR036390">
    <property type="entry name" value="WH_DNA-bd_sf"/>
</dbReference>
<dbReference type="Gene3D" id="3.30.420.40">
    <property type="match status" value="3"/>
</dbReference>
<dbReference type="Pfam" id="PF00480">
    <property type="entry name" value="ROK"/>
    <property type="match status" value="1"/>
</dbReference>
<comment type="similarity">
    <text evidence="1">Belongs to the ROK (NagC/XylR) family.</text>
</comment>
<dbReference type="InterPro" id="IPR000600">
    <property type="entry name" value="ROK"/>
</dbReference>
<dbReference type="SUPFAM" id="SSF46785">
    <property type="entry name" value="Winged helix' DNA-binding domain"/>
    <property type="match status" value="1"/>
</dbReference>
<dbReference type="PANTHER" id="PTHR18964:SF149">
    <property type="entry name" value="BIFUNCTIONAL UDP-N-ACETYLGLUCOSAMINE 2-EPIMERASE_N-ACETYLMANNOSAMINE KINASE"/>
    <property type="match status" value="1"/>
</dbReference>
<evidence type="ECO:0000256" key="1">
    <source>
        <dbReference type="ARBA" id="ARBA00006479"/>
    </source>
</evidence>
<dbReference type="Gene3D" id="1.10.10.10">
    <property type="entry name" value="Winged helix-like DNA-binding domain superfamily/Winged helix DNA-binding domain"/>
    <property type="match status" value="1"/>
</dbReference>
<comment type="caution">
    <text evidence="2">The sequence shown here is derived from an EMBL/GenBank/DDBJ whole genome shotgun (WGS) entry which is preliminary data.</text>
</comment>
<dbReference type="InterPro" id="IPR049874">
    <property type="entry name" value="ROK_cs"/>
</dbReference>
<dbReference type="InterPro" id="IPR036388">
    <property type="entry name" value="WH-like_DNA-bd_sf"/>
</dbReference>
<gene>
    <name evidence="2" type="ORF">L2K70_04195</name>
</gene>
<evidence type="ECO:0000313" key="2">
    <source>
        <dbReference type="EMBL" id="MCF6376797.1"/>
    </source>
</evidence>
<dbReference type="Pfam" id="PF13412">
    <property type="entry name" value="HTH_24"/>
    <property type="match status" value="1"/>
</dbReference>
<protein>
    <submittedName>
        <fullName evidence="2">ROK family transcriptional regulator</fullName>
    </submittedName>
</protein>
<dbReference type="PANTHER" id="PTHR18964">
    <property type="entry name" value="ROK (REPRESSOR, ORF, KINASE) FAMILY"/>
    <property type="match status" value="1"/>
</dbReference>
<dbReference type="SUPFAM" id="SSF53067">
    <property type="entry name" value="Actin-like ATPase domain"/>
    <property type="match status" value="1"/>
</dbReference>
<organism evidence="2 3">
    <name type="scientific">Nocardioides potassii</name>
    <dbReference type="NCBI Taxonomy" id="2911371"/>
    <lineage>
        <taxon>Bacteria</taxon>
        <taxon>Bacillati</taxon>
        <taxon>Actinomycetota</taxon>
        <taxon>Actinomycetes</taxon>
        <taxon>Propionibacteriales</taxon>
        <taxon>Nocardioidaceae</taxon>
        <taxon>Nocardioides</taxon>
    </lineage>
</organism>
<keyword evidence="3" id="KW-1185">Reference proteome</keyword>
<dbReference type="RefSeq" id="WP_236399463.1">
    <property type="nucleotide sequence ID" value="NZ_JAKJHZ010000004.1"/>
</dbReference>
<evidence type="ECO:0000313" key="3">
    <source>
        <dbReference type="Proteomes" id="UP001201161"/>
    </source>
</evidence>
<sequence length="377" mass="38674">MTPHTPVGRPLRPQGKLLQEDARRHHRSLLLQQLFRDGPASRADLARASGLTRVTVSDLVGEMVAEGLVTELGAPEVTRVGKPPMLVGLAADSHHIIGLDLSETDRMSGAVVNLAGTVLARHEVHVDGAEGERAVELVLRLAADLLAMTDRPVLGIGVGSPGVVDTSGTVIDAPNLAWSDTPLAARLAAALHLPVFVANDANTAVLGEHTFGESGDGGLMVLRVGTGVGAGFVLGGSLLHGHLGAAGEIGHVVVDPEGERCACSRTGCLETVLAAPRLRRTVAAPGVDAPAALADVGRRLGEVLAPIVAALNLHEIVLSGPAELLDGPLLDATDRTIRERTMPISSTGLAVRTSKLGEDVVVVGAAVLVLAGELGVS</sequence>
<proteinExistence type="inferred from homology"/>
<dbReference type="EMBL" id="JAKJHZ010000004">
    <property type="protein sequence ID" value="MCF6376797.1"/>
    <property type="molecule type" value="Genomic_DNA"/>
</dbReference>
<accession>A0ABS9H953</accession>
<dbReference type="PROSITE" id="PS01125">
    <property type="entry name" value="ROK"/>
    <property type="match status" value="1"/>
</dbReference>
<reference evidence="2 3" key="1">
    <citation type="submission" date="2022-01" db="EMBL/GenBank/DDBJ databases">
        <title>Nocardioides sp. nov., an actinomycete isolated from mining soil.</title>
        <authorList>
            <person name="Liu L."/>
        </authorList>
    </citation>
    <scope>NUCLEOTIDE SEQUENCE [LARGE SCALE GENOMIC DNA]</scope>
    <source>
        <strain evidence="2 3">KLBMP 9356</strain>
    </source>
</reference>